<dbReference type="InterPro" id="IPR012337">
    <property type="entry name" value="RNaseH-like_sf"/>
</dbReference>
<evidence type="ECO:0000256" key="4">
    <source>
        <dbReference type="ARBA" id="ARBA00022801"/>
    </source>
</evidence>
<dbReference type="GO" id="GO:0043138">
    <property type="term" value="F:3'-5' DNA helicase activity"/>
    <property type="evidence" value="ECO:0007669"/>
    <property type="project" value="UniProtKB-EC"/>
</dbReference>
<evidence type="ECO:0000256" key="9">
    <source>
        <dbReference type="ARBA" id="ARBA00023204"/>
    </source>
</evidence>
<dbReference type="CDD" id="cd06127">
    <property type="entry name" value="DEDDh"/>
    <property type="match status" value="1"/>
</dbReference>
<dbReference type="InterPro" id="IPR014016">
    <property type="entry name" value="UvrD-like_ATP-bd"/>
</dbReference>
<dbReference type="Gene3D" id="3.40.50.300">
    <property type="entry name" value="P-loop containing nucleotide triphosphate hydrolases"/>
    <property type="match status" value="2"/>
</dbReference>
<dbReference type="PANTHER" id="PTHR11070:SF2">
    <property type="entry name" value="ATP-DEPENDENT DNA HELICASE SRS2"/>
    <property type="match status" value="1"/>
</dbReference>
<keyword evidence="18" id="KW-1185">Reference proteome</keyword>
<dbReference type="InterPro" id="IPR011604">
    <property type="entry name" value="PDDEXK-like_dom_sf"/>
</dbReference>
<feature type="compositionally biased region" description="Basic and acidic residues" evidence="15">
    <location>
        <begin position="1237"/>
        <end position="1251"/>
    </location>
</feature>
<feature type="region of interest" description="Disordered" evidence="15">
    <location>
        <begin position="18"/>
        <end position="54"/>
    </location>
</feature>
<evidence type="ECO:0000256" key="5">
    <source>
        <dbReference type="ARBA" id="ARBA00022806"/>
    </source>
</evidence>
<evidence type="ECO:0000313" key="17">
    <source>
        <dbReference type="EMBL" id="VBB17958.1"/>
    </source>
</evidence>
<evidence type="ECO:0000259" key="16">
    <source>
        <dbReference type="PROSITE" id="PS51198"/>
    </source>
</evidence>
<keyword evidence="8" id="KW-0238">DNA-binding</keyword>
<dbReference type="SMART" id="SM00479">
    <property type="entry name" value="EXOIII"/>
    <property type="match status" value="1"/>
</dbReference>
<evidence type="ECO:0000256" key="7">
    <source>
        <dbReference type="ARBA" id="ARBA00022840"/>
    </source>
</evidence>
<evidence type="ECO:0000256" key="12">
    <source>
        <dbReference type="ARBA" id="ARBA00034808"/>
    </source>
</evidence>
<dbReference type="Gene3D" id="3.90.320.10">
    <property type="match status" value="1"/>
</dbReference>
<keyword evidence="9" id="KW-0234">DNA repair</keyword>
<keyword evidence="6 17" id="KW-0269">Exonuclease</keyword>
<sequence length="1280" mass="146399">MSLSSLIHNFVKANSVDDSREVDGSFRQDDSLEEVDETDKKAKGTKSKKVAKPQKAPVKTVTALKNDPTLKILSKYVRGGLSKMTKADLSNLTEGLKSYKKGVYTVGGKQITPDAEQELIIKAPVNRNIRVVAGAGTGKTTTITCRIKHLLDTCTTPDKILVLTFNVESRKNLETMIDRLMGFEIKVEIRTIDSFCLKIKNDFYADHVTSSTNEGDRQTINRSLSEFGVVGRQIMEKYGAEIASQYKYIFFDEFQDVDEDQFEILRCFSKNGCFLTVIGDDSQNIYQFRGSDNYYIINFDRLIPNTVTYKITTNYRSTQEIVNLANDSISNNKDKIFKLMKHHTDEKGTIDLTILNTSDDSIDHVMQMIVYYTQELGYDYSDIAILSRSTHPLKLLETEFERNKLPYVALISDQYSNEYKQIIQQNKIVLSTIHKAKGLEWRTVFMIGLADAYFPSHLNNGLKNIEEERRLFYVGSTRAKRHLHYVTDVKSIPLSRFLGEISHRLGEVINKTERWIDNDILFLGDDMNKVKDSYSVMKIVEMMNGRKIEKLREMSLIPNTKVRTDQVFTDPIFFTDNIKKNVFESDYGIFCDYYMTRQLMINNKQPIKDMHAEKILLDIHLTDEERMIYAKYNIKECLIKGQLPKVDPKNTKDVKLIKDLVEKLGSAIKMAKLTPHNIEYLLSMGISDYQYPKKFLKNLRRAYNVFKEPLRSNTEEQEIMDSIYRVSLCPKLNDDRRRLVYRDVYELYKENSELVLPRINEYVKKVSKNEILCKLQMGKLYKIDKETISFVGELDYIDITNNTIVDLKCSESDFKIEWLIQLLLYYALFMCNPDCCENYYDIVVNKVAIINIFTGKFYEIDIPADYDWQKLLDFVKEMIANDIKGIREKRTITVDDEQPIDKVQLAFATENAVVENDESKQEMTIVKVDPNGERSGYIVIDVENNSMNMDIIQMSYIVYNDKDAELKRVNSYIKDRFVDSRTNQITGITTDVLREKGVDFSGVIKTFVEDLSTVKILCGHHVHTDISKIRSNIEKFNIEIRDLKGVQIDPISGVSVSDTSVLYKTYKKLAKVNTETKSTSATLQNMYNDLFGKQMANAHDALSDVVHTAKCFVILKNKLTSMGVDVSERPAESGVSTAVSDDTATETNVTATASASTMPTKRMFRTAPKKLSSQLFESVNDKVESTIGGVSDTKVVKRGRPLKTKTDTDDDVSTKESVRDNVKRVVRTSSVKVRVKDKNMDGDKSELEPDSSKQLNKQPKKKGLALDDGLSALMSGSFFK</sequence>
<evidence type="ECO:0000256" key="10">
    <source>
        <dbReference type="ARBA" id="ARBA00023235"/>
    </source>
</evidence>
<keyword evidence="7 14" id="KW-0067">ATP-binding</keyword>
<dbReference type="CDD" id="cd18807">
    <property type="entry name" value="SF1_C_UvrD"/>
    <property type="match status" value="1"/>
</dbReference>
<evidence type="ECO:0000256" key="11">
    <source>
        <dbReference type="ARBA" id="ARBA00034617"/>
    </source>
</evidence>
<dbReference type="Pfam" id="PF13361">
    <property type="entry name" value="UvrD_C"/>
    <property type="match status" value="2"/>
</dbReference>
<keyword evidence="10" id="KW-0413">Isomerase</keyword>
<keyword evidence="2 14" id="KW-0547">Nucleotide-binding</keyword>
<gene>
    <name evidence="17" type="ORF">YASMINEVIRUS_421</name>
</gene>
<feature type="compositionally biased region" description="Basic and acidic residues" evidence="15">
    <location>
        <begin position="18"/>
        <end position="30"/>
    </location>
</feature>
<keyword evidence="4 14" id="KW-0378">Hydrolase</keyword>
<dbReference type="GO" id="GO:0005524">
    <property type="term" value="F:ATP binding"/>
    <property type="evidence" value="ECO:0007669"/>
    <property type="project" value="UniProtKB-UniRule"/>
</dbReference>
<evidence type="ECO:0000256" key="8">
    <source>
        <dbReference type="ARBA" id="ARBA00023125"/>
    </source>
</evidence>
<evidence type="ECO:0000256" key="2">
    <source>
        <dbReference type="ARBA" id="ARBA00022741"/>
    </source>
</evidence>
<evidence type="ECO:0000256" key="6">
    <source>
        <dbReference type="ARBA" id="ARBA00022839"/>
    </source>
</evidence>
<evidence type="ECO:0000256" key="15">
    <source>
        <dbReference type="SAM" id="MobiDB-lite"/>
    </source>
</evidence>
<dbReference type="SUPFAM" id="SSF53098">
    <property type="entry name" value="Ribonuclease H-like"/>
    <property type="match status" value="1"/>
</dbReference>
<dbReference type="InterPro" id="IPR036397">
    <property type="entry name" value="RNaseH_sf"/>
</dbReference>
<comment type="catalytic activity">
    <reaction evidence="11">
        <text>Couples ATP hydrolysis with the unwinding of duplex DNA by translocating in the 3'-5' direction.</text>
        <dbReference type="EC" id="5.6.2.4"/>
    </reaction>
</comment>
<dbReference type="SUPFAM" id="SSF52540">
    <property type="entry name" value="P-loop containing nucleoside triphosphate hydrolases"/>
    <property type="match status" value="1"/>
</dbReference>
<feature type="binding site" evidence="14">
    <location>
        <begin position="133"/>
        <end position="140"/>
    </location>
    <ligand>
        <name>ATP</name>
        <dbReference type="ChEBI" id="CHEBI:30616"/>
    </ligand>
</feature>
<evidence type="ECO:0000256" key="1">
    <source>
        <dbReference type="ARBA" id="ARBA00022722"/>
    </source>
</evidence>
<dbReference type="PROSITE" id="PS51198">
    <property type="entry name" value="UVRD_HELICASE_ATP_BIND"/>
    <property type="match status" value="1"/>
</dbReference>
<accession>A0A5K0U7L2</accession>
<organism evidence="17 18">
    <name type="scientific">Yasminevirus sp. GU-2018</name>
    <dbReference type="NCBI Taxonomy" id="2420051"/>
    <lineage>
        <taxon>Viruses</taxon>
        <taxon>Varidnaviria</taxon>
        <taxon>Bamfordvirae</taxon>
        <taxon>Nucleocytoviricota</taxon>
        <taxon>Megaviricetes</taxon>
        <taxon>Imitervirales</taxon>
        <taxon>Mimiviridae</taxon>
        <taxon>Klosneuvirinae</taxon>
        <taxon>Yasminevirus</taxon>
        <taxon>Yasminevirus saudimassiliense</taxon>
    </lineage>
</organism>
<dbReference type="Pfam" id="PF00929">
    <property type="entry name" value="RNase_T"/>
    <property type="match status" value="1"/>
</dbReference>
<feature type="compositionally biased region" description="Basic residues" evidence="15">
    <location>
        <begin position="43"/>
        <end position="52"/>
    </location>
</feature>
<dbReference type="InterPro" id="IPR000212">
    <property type="entry name" value="DNA_helicase_UvrD/REP"/>
</dbReference>
<feature type="region of interest" description="Disordered" evidence="15">
    <location>
        <begin position="1237"/>
        <end position="1267"/>
    </location>
</feature>
<protein>
    <recommendedName>
        <fullName evidence="12">DNA 3'-5' helicase</fullName>
        <ecNumber evidence="12">5.6.2.4</ecNumber>
    </recommendedName>
</protein>
<comment type="catalytic activity">
    <reaction evidence="13">
        <text>ATP + H2O = ADP + phosphate + H(+)</text>
        <dbReference type="Rhea" id="RHEA:13065"/>
        <dbReference type="ChEBI" id="CHEBI:15377"/>
        <dbReference type="ChEBI" id="CHEBI:15378"/>
        <dbReference type="ChEBI" id="CHEBI:30616"/>
        <dbReference type="ChEBI" id="CHEBI:43474"/>
        <dbReference type="ChEBI" id="CHEBI:456216"/>
        <dbReference type="EC" id="5.6.2.4"/>
    </reaction>
</comment>
<dbReference type="InterPro" id="IPR027417">
    <property type="entry name" value="P-loop_NTPase"/>
</dbReference>
<comment type="caution">
    <text evidence="17">The sequence shown here is derived from an EMBL/GenBank/DDBJ whole genome shotgun (WGS) entry which is preliminary data.</text>
</comment>
<evidence type="ECO:0000256" key="13">
    <source>
        <dbReference type="ARBA" id="ARBA00048988"/>
    </source>
</evidence>
<dbReference type="InterPro" id="IPR013520">
    <property type="entry name" value="Ribonucl_H"/>
</dbReference>
<keyword evidence="5 14" id="KW-0347">Helicase</keyword>
<proteinExistence type="predicted"/>
<evidence type="ECO:0000313" key="18">
    <source>
        <dbReference type="Proteomes" id="UP000594342"/>
    </source>
</evidence>
<dbReference type="EC" id="5.6.2.4" evidence="12"/>
<dbReference type="Gene3D" id="3.30.420.10">
    <property type="entry name" value="Ribonuclease H-like superfamily/Ribonuclease H"/>
    <property type="match status" value="1"/>
</dbReference>
<dbReference type="Pfam" id="PF13245">
    <property type="entry name" value="AAA_19"/>
    <property type="match status" value="1"/>
</dbReference>
<evidence type="ECO:0000256" key="3">
    <source>
        <dbReference type="ARBA" id="ARBA00022763"/>
    </source>
</evidence>
<keyword evidence="1" id="KW-0540">Nuclease</keyword>
<reference evidence="17 18" key="1">
    <citation type="submission" date="2018-10" db="EMBL/GenBank/DDBJ databases">
        <authorList>
            <consortium name="IHU Genomes"/>
        </authorList>
    </citation>
    <scope>NUCLEOTIDE SEQUENCE [LARGE SCALE GENOMIC DNA]</scope>
    <source>
        <strain evidence="17 18">A1</strain>
    </source>
</reference>
<keyword evidence="3" id="KW-0227">DNA damage</keyword>
<dbReference type="Proteomes" id="UP000594342">
    <property type="component" value="Unassembled WGS sequence"/>
</dbReference>
<dbReference type="CDD" id="cd17932">
    <property type="entry name" value="DEXQc_UvrD"/>
    <property type="match status" value="1"/>
</dbReference>
<dbReference type="EMBL" id="UPSH01000001">
    <property type="protein sequence ID" value="VBB17958.1"/>
    <property type="molecule type" value="Genomic_DNA"/>
</dbReference>
<dbReference type="InterPro" id="IPR014017">
    <property type="entry name" value="DNA_helicase_UvrD-like_C"/>
</dbReference>
<feature type="domain" description="UvrD-like helicase ATP-binding" evidence="16">
    <location>
        <begin position="112"/>
        <end position="318"/>
    </location>
</feature>
<dbReference type="GO" id="GO:0004527">
    <property type="term" value="F:exonuclease activity"/>
    <property type="evidence" value="ECO:0007669"/>
    <property type="project" value="UniProtKB-KW"/>
</dbReference>
<name>A0A5K0U7L2_9VIRU</name>
<dbReference type="PANTHER" id="PTHR11070">
    <property type="entry name" value="UVRD / RECB / PCRA DNA HELICASE FAMILY MEMBER"/>
    <property type="match status" value="1"/>
</dbReference>
<dbReference type="GO" id="GO:0003677">
    <property type="term" value="F:DNA binding"/>
    <property type="evidence" value="ECO:0007669"/>
    <property type="project" value="UniProtKB-KW"/>
</dbReference>
<dbReference type="GO" id="GO:0000725">
    <property type="term" value="P:recombinational repair"/>
    <property type="evidence" value="ECO:0007669"/>
    <property type="project" value="TreeGrafter"/>
</dbReference>
<evidence type="ECO:0000256" key="14">
    <source>
        <dbReference type="PROSITE-ProRule" id="PRU00560"/>
    </source>
</evidence>